<reference evidence="4 5" key="1">
    <citation type="submission" date="2017-04" db="EMBL/GenBank/DDBJ databases">
        <title>Complete genome sequence of Flavobacterium kingsejong AJ004.</title>
        <authorList>
            <person name="Lee P.C."/>
        </authorList>
    </citation>
    <scope>NUCLEOTIDE SEQUENCE [LARGE SCALE GENOMIC DNA]</scope>
    <source>
        <strain evidence="4 5">AJ004</strain>
    </source>
</reference>
<dbReference type="AlphaFoldDB" id="A0A2S1LT62"/>
<dbReference type="Pfam" id="PF00583">
    <property type="entry name" value="Acetyltransf_1"/>
    <property type="match status" value="1"/>
</dbReference>
<dbReference type="CDD" id="cd04301">
    <property type="entry name" value="NAT_SF"/>
    <property type="match status" value="1"/>
</dbReference>
<evidence type="ECO:0000313" key="5">
    <source>
        <dbReference type="Proteomes" id="UP000244677"/>
    </source>
</evidence>
<dbReference type="GO" id="GO:0016747">
    <property type="term" value="F:acyltransferase activity, transferring groups other than amino-acyl groups"/>
    <property type="evidence" value="ECO:0007669"/>
    <property type="project" value="InterPro"/>
</dbReference>
<sequence>MELLREAKMSDHEKISNLLTQLDDPGTEKFMALQLQRLLQHPDESIFVYESDGNVLGFMSVHFIPQLALEGDFARISYFAVDEVVRGKNIGSLLEAHAVTLAEERYCDRIELHCNFKRVKAHQFYQKQGYEEVPKYFVKSLKK</sequence>
<proteinExistence type="predicted"/>
<evidence type="ECO:0000256" key="1">
    <source>
        <dbReference type="ARBA" id="ARBA00022679"/>
    </source>
</evidence>
<keyword evidence="2" id="KW-0012">Acyltransferase</keyword>
<name>A0A2S1LT62_9FLAO</name>
<dbReference type="InterPro" id="IPR050832">
    <property type="entry name" value="Bact_Acetyltransf"/>
</dbReference>
<dbReference type="Proteomes" id="UP000244677">
    <property type="component" value="Chromosome"/>
</dbReference>
<dbReference type="PANTHER" id="PTHR43877">
    <property type="entry name" value="AMINOALKYLPHOSPHONATE N-ACETYLTRANSFERASE-RELATED-RELATED"/>
    <property type="match status" value="1"/>
</dbReference>
<dbReference type="Gene3D" id="3.40.630.30">
    <property type="match status" value="1"/>
</dbReference>
<dbReference type="OrthoDB" id="9792929at2"/>
<dbReference type="RefSeq" id="WP_108738440.1">
    <property type="nucleotide sequence ID" value="NZ_CP020919.1"/>
</dbReference>
<gene>
    <name evidence="4" type="ORF">FK004_17745</name>
</gene>
<organism evidence="4 5">
    <name type="scientific">Flavobacterium kingsejongi</name>
    <dbReference type="NCBI Taxonomy" id="1678728"/>
    <lineage>
        <taxon>Bacteria</taxon>
        <taxon>Pseudomonadati</taxon>
        <taxon>Bacteroidota</taxon>
        <taxon>Flavobacteriia</taxon>
        <taxon>Flavobacteriales</taxon>
        <taxon>Flavobacteriaceae</taxon>
        <taxon>Flavobacterium</taxon>
    </lineage>
</organism>
<evidence type="ECO:0000256" key="2">
    <source>
        <dbReference type="ARBA" id="ARBA00023315"/>
    </source>
</evidence>
<accession>A0A2S1LT62</accession>
<keyword evidence="1 4" id="KW-0808">Transferase</keyword>
<dbReference type="PROSITE" id="PS51186">
    <property type="entry name" value="GNAT"/>
    <property type="match status" value="1"/>
</dbReference>
<dbReference type="InterPro" id="IPR017255">
    <property type="entry name" value="AcTrfase_GNAT_prd"/>
</dbReference>
<evidence type="ECO:0000313" key="4">
    <source>
        <dbReference type="EMBL" id="AWG26943.1"/>
    </source>
</evidence>
<keyword evidence="5" id="KW-1185">Reference proteome</keyword>
<protein>
    <submittedName>
        <fullName evidence="4">GNAT family N-acetyltransferase</fullName>
    </submittedName>
</protein>
<dbReference type="InterPro" id="IPR000182">
    <property type="entry name" value="GNAT_dom"/>
</dbReference>
<dbReference type="EMBL" id="CP020919">
    <property type="protein sequence ID" value="AWG26943.1"/>
    <property type="molecule type" value="Genomic_DNA"/>
</dbReference>
<dbReference type="PIRSF" id="PIRSF037663">
    <property type="entry name" value="Acetyltransf_GNAT_prd"/>
    <property type="match status" value="1"/>
</dbReference>
<dbReference type="InterPro" id="IPR016181">
    <property type="entry name" value="Acyl_CoA_acyltransferase"/>
</dbReference>
<feature type="domain" description="N-acetyltransferase" evidence="3">
    <location>
        <begin position="2"/>
        <end position="143"/>
    </location>
</feature>
<dbReference type="KEGG" id="fki:FK004_17745"/>
<dbReference type="SUPFAM" id="SSF55729">
    <property type="entry name" value="Acyl-CoA N-acyltransferases (Nat)"/>
    <property type="match status" value="1"/>
</dbReference>
<evidence type="ECO:0000259" key="3">
    <source>
        <dbReference type="PROSITE" id="PS51186"/>
    </source>
</evidence>
<dbReference type="PANTHER" id="PTHR43877:SF2">
    <property type="entry name" value="AMINOALKYLPHOSPHONATE N-ACETYLTRANSFERASE-RELATED"/>
    <property type="match status" value="1"/>
</dbReference>